<gene>
    <name evidence="7" type="ORF">SOO65_00130</name>
</gene>
<dbReference type="KEGG" id="psti:SOO65_00130"/>
<keyword evidence="3" id="KW-0560">Oxidoreductase</keyword>
<keyword evidence="8" id="KW-1185">Reference proteome</keyword>
<keyword evidence="4" id="KW-0408">Iron</keyword>
<organism evidence="7 8">
    <name type="scientific">Peredibacter starrii</name>
    <dbReference type="NCBI Taxonomy" id="28202"/>
    <lineage>
        <taxon>Bacteria</taxon>
        <taxon>Pseudomonadati</taxon>
        <taxon>Bdellovibrionota</taxon>
        <taxon>Bacteriovoracia</taxon>
        <taxon>Bacteriovoracales</taxon>
        <taxon>Bacteriovoracaceae</taxon>
        <taxon>Peredibacter</taxon>
    </lineage>
</organism>
<evidence type="ECO:0000259" key="6">
    <source>
        <dbReference type="PROSITE" id="PS51296"/>
    </source>
</evidence>
<reference evidence="7 8" key="1">
    <citation type="submission" date="2023-11" db="EMBL/GenBank/DDBJ databases">
        <title>Peredibacter starrii A3.12.</title>
        <authorList>
            <person name="Mitchell R.J."/>
        </authorList>
    </citation>
    <scope>NUCLEOTIDE SEQUENCE [LARGE SCALE GENOMIC DNA]</scope>
    <source>
        <strain evidence="7 8">A3.12</strain>
    </source>
</reference>
<dbReference type="PANTHER" id="PTHR21266">
    <property type="entry name" value="IRON-SULFUR DOMAIN CONTAINING PROTEIN"/>
    <property type="match status" value="1"/>
</dbReference>
<dbReference type="AlphaFoldDB" id="A0AAX4HP94"/>
<dbReference type="Gene3D" id="2.102.10.10">
    <property type="entry name" value="Rieske [2Fe-2S] iron-sulphur domain"/>
    <property type="match status" value="1"/>
</dbReference>
<evidence type="ECO:0000256" key="3">
    <source>
        <dbReference type="ARBA" id="ARBA00023002"/>
    </source>
</evidence>
<dbReference type="PROSITE" id="PS51296">
    <property type="entry name" value="RIESKE"/>
    <property type="match status" value="1"/>
</dbReference>
<dbReference type="GO" id="GO:0051213">
    <property type="term" value="F:dioxygenase activity"/>
    <property type="evidence" value="ECO:0007669"/>
    <property type="project" value="UniProtKB-KW"/>
</dbReference>
<keyword evidence="1" id="KW-0001">2Fe-2S</keyword>
<dbReference type="InterPro" id="IPR017941">
    <property type="entry name" value="Rieske_2Fe-2S"/>
</dbReference>
<feature type="domain" description="Rieske" evidence="6">
    <location>
        <begin position="32"/>
        <end position="134"/>
    </location>
</feature>
<evidence type="ECO:0000256" key="4">
    <source>
        <dbReference type="ARBA" id="ARBA00023004"/>
    </source>
</evidence>
<keyword evidence="7" id="KW-0223">Dioxygenase</keyword>
<keyword evidence="5" id="KW-0411">Iron-sulfur</keyword>
<dbReference type="RefSeq" id="WP_321395238.1">
    <property type="nucleotide sequence ID" value="NZ_CP139487.1"/>
</dbReference>
<dbReference type="GO" id="GO:0046872">
    <property type="term" value="F:metal ion binding"/>
    <property type="evidence" value="ECO:0007669"/>
    <property type="project" value="UniProtKB-KW"/>
</dbReference>
<protein>
    <submittedName>
        <fullName evidence="7">Aromatic ring-hydroxylating dioxygenase subunit alpha</fullName>
    </submittedName>
</protein>
<dbReference type="SUPFAM" id="SSF50022">
    <property type="entry name" value="ISP domain"/>
    <property type="match status" value="1"/>
</dbReference>
<dbReference type="CDD" id="cd03469">
    <property type="entry name" value="Rieske_RO_Alpha_N"/>
    <property type="match status" value="1"/>
</dbReference>
<evidence type="ECO:0000256" key="1">
    <source>
        <dbReference type="ARBA" id="ARBA00022714"/>
    </source>
</evidence>
<name>A0AAX4HP94_9BACT</name>
<dbReference type="PANTHER" id="PTHR21266:SF60">
    <property type="entry name" value="3-KETOSTEROID-9-ALPHA-MONOOXYGENASE, OXYGENASE COMPONENT"/>
    <property type="match status" value="1"/>
</dbReference>
<dbReference type="EMBL" id="CP139487">
    <property type="protein sequence ID" value="WPU65155.1"/>
    <property type="molecule type" value="Genomic_DNA"/>
</dbReference>
<evidence type="ECO:0000256" key="5">
    <source>
        <dbReference type="ARBA" id="ARBA00023014"/>
    </source>
</evidence>
<sequence length="371" mass="42739">MKEMLFEINQTTQPIRPHKVFNNWDVVAKGWYVVCKSKDLKKGKALPIKICGHELALYRTESGKAHALDKFCPHMGMSLAEGKVQGENLTCIFHEWQFNSEGKCVDIPCLKKKVENGKSVNSYPVEEKYGFIWVYSDKEASGQVFEIDELKGKEILFTDLKPFRRIAHPHITMMNSIDEQHMRSVHKLPLDLDVAIQEEGTRFKVTFTGKVLDQSLSGKIQKFFLGDKWKSSVLFVDGCLGLLTIMIDLKLFKKFPLPCGYFIFSQTFSQKGETVVWPIMVTEKRKGLHGFLFSWALIRVHKVLMWFLAFQDGRVIYKNLRFNHSGLLPEIDNASARWISFVNRVIKPSIWSRSRIGEQKEVVQEDEAVNA</sequence>
<dbReference type="Pfam" id="PF00355">
    <property type="entry name" value="Rieske"/>
    <property type="match status" value="1"/>
</dbReference>
<evidence type="ECO:0000256" key="2">
    <source>
        <dbReference type="ARBA" id="ARBA00022723"/>
    </source>
</evidence>
<dbReference type="GO" id="GO:0051537">
    <property type="term" value="F:2 iron, 2 sulfur cluster binding"/>
    <property type="evidence" value="ECO:0007669"/>
    <property type="project" value="UniProtKB-KW"/>
</dbReference>
<accession>A0AAX4HP94</accession>
<evidence type="ECO:0000313" key="7">
    <source>
        <dbReference type="EMBL" id="WPU65155.1"/>
    </source>
</evidence>
<proteinExistence type="predicted"/>
<dbReference type="InterPro" id="IPR036922">
    <property type="entry name" value="Rieske_2Fe-2S_sf"/>
</dbReference>
<evidence type="ECO:0000313" key="8">
    <source>
        <dbReference type="Proteomes" id="UP001324634"/>
    </source>
</evidence>
<keyword evidence="2" id="KW-0479">Metal-binding</keyword>
<dbReference type="Proteomes" id="UP001324634">
    <property type="component" value="Chromosome"/>
</dbReference>
<dbReference type="InterPro" id="IPR050584">
    <property type="entry name" value="Cholesterol_7-desaturase"/>
</dbReference>